<sequence>MDSNEESAGVWWLNLFLARTFFLPCGAHENFGNHQNQYCIDCEMAACQHCLAEETHADHRVLTIYRLVYKDVVSLDQMSRHIDCSRIQPYASNGKQVLALHPLPHYNSGKLNRDRACQTCSRILMNPSSYSYCSIACKPTVKPAAADHDHAEAKPSGSEQGTCSKRSDSRKNKRKGVPHRSPSI</sequence>
<keyword evidence="1" id="KW-0479">Metal-binding</keyword>
<dbReference type="OrthoDB" id="1727161at2759"/>
<feature type="region of interest" description="Disordered" evidence="2">
    <location>
        <begin position="144"/>
        <end position="184"/>
    </location>
</feature>
<protein>
    <recommendedName>
        <fullName evidence="4">B box-type domain-containing protein</fullName>
    </recommendedName>
</protein>
<dbReference type="GO" id="GO:0008270">
    <property type="term" value="F:zinc ion binding"/>
    <property type="evidence" value="ECO:0007669"/>
    <property type="project" value="UniProtKB-KW"/>
</dbReference>
<dbReference type="Proteomes" id="UP000326396">
    <property type="component" value="Linkage Group LG5"/>
</dbReference>
<comment type="caution">
    <text evidence="5">The sequence shown here is derived from an EMBL/GenBank/DDBJ whole genome shotgun (WGS) entry which is preliminary data.</text>
</comment>
<dbReference type="InterPro" id="IPR000315">
    <property type="entry name" value="Znf_B-box"/>
</dbReference>
<evidence type="ECO:0000256" key="1">
    <source>
        <dbReference type="PROSITE-ProRule" id="PRU00024"/>
    </source>
</evidence>
<accession>A0A5N6MKJ3</accession>
<name>A0A5N6MKJ3_9ASTR</name>
<dbReference type="EMBL" id="SZYD01000015">
    <property type="protein sequence ID" value="KAD3640562.1"/>
    <property type="molecule type" value="Genomic_DNA"/>
</dbReference>
<evidence type="ECO:0000313" key="5">
    <source>
        <dbReference type="EMBL" id="KAD3640562.1"/>
    </source>
</evidence>
<evidence type="ECO:0000259" key="4">
    <source>
        <dbReference type="PROSITE" id="PS50119"/>
    </source>
</evidence>
<feature type="signal peptide" evidence="3">
    <location>
        <begin position="1"/>
        <end position="27"/>
    </location>
</feature>
<evidence type="ECO:0000313" key="6">
    <source>
        <dbReference type="Proteomes" id="UP000326396"/>
    </source>
</evidence>
<keyword evidence="1" id="KW-0862">Zinc</keyword>
<keyword evidence="1" id="KW-0863">Zinc-finger</keyword>
<dbReference type="PANTHER" id="PTHR31065:SF9">
    <property type="entry name" value="TRANSCRIPTION FACTOR FAMILY PROTEIN, PUTATIVE-RELATED"/>
    <property type="match status" value="1"/>
</dbReference>
<gene>
    <name evidence="5" type="ORF">E3N88_29785</name>
</gene>
<keyword evidence="6" id="KW-1185">Reference proteome</keyword>
<dbReference type="InterPro" id="IPR006734">
    <property type="entry name" value="PLATZ"/>
</dbReference>
<dbReference type="Pfam" id="PF04640">
    <property type="entry name" value="PLATZ"/>
    <property type="match status" value="1"/>
</dbReference>
<proteinExistence type="predicted"/>
<dbReference type="AlphaFoldDB" id="A0A5N6MKJ3"/>
<evidence type="ECO:0000256" key="3">
    <source>
        <dbReference type="SAM" id="SignalP"/>
    </source>
</evidence>
<dbReference type="PROSITE" id="PS50119">
    <property type="entry name" value="ZF_BBOX"/>
    <property type="match status" value="1"/>
</dbReference>
<evidence type="ECO:0000256" key="2">
    <source>
        <dbReference type="SAM" id="MobiDB-lite"/>
    </source>
</evidence>
<feature type="chain" id="PRO_5024277128" description="B box-type domain-containing protein" evidence="3">
    <location>
        <begin position="28"/>
        <end position="184"/>
    </location>
</feature>
<dbReference type="SUPFAM" id="SSF57845">
    <property type="entry name" value="B-box zinc-binding domain"/>
    <property type="match status" value="1"/>
</dbReference>
<reference evidence="5 6" key="1">
    <citation type="submission" date="2019-05" db="EMBL/GenBank/DDBJ databases">
        <title>Mikania micrantha, genome provides insights into the molecular mechanism of rapid growth.</title>
        <authorList>
            <person name="Liu B."/>
        </authorList>
    </citation>
    <scope>NUCLEOTIDE SEQUENCE [LARGE SCALE GENOMIC DNA]</scope>
    <source>
        <strain evidence="5">NLD-2019</strain>
        <tissue evidence="5">Leaf</tissue>
    </source>
</reference>
<feature type="domain" description="B box-type" evidence="4">
    <location>
        <begin position="25"/>
        <end position="64"/>
    </location>
</feature>
<dbReference type="PANTHER" id="PTHR31065">
    <property type="entry name" value="PLATZ TRANSCRIPTION FACTOR FAMILY PROTEIN"/>
    <property type="match status" value="1"/>
</dbReference>
<organism evidence="5 6">
    <name type="scientific">Mikania micrantha</name>
    <name type="common">bitter vine</name>
    <dbReference type="NCBI Taxonomy" id="192012"/>
    <lineage>
        <taxon>Eukaryota</taxon>
        <taxon>Viridiplantae</taxon>
        <taxon>Streptophyta</taxon>
        <taxon>Embryophyta</taxon>
        <taxon>Tracheophyta</taxon>
        <taxon>Spermatophyta</taxon>
        <taxon>Magnoliopsida</taxon>
        <taxon>eudicotyledons</taxon>
        <taxon>Gunneridae</taxon>
        <taxon>Pentapetalae</taxon>
        <taxon>asterids</taxon>
        <taxon>campanulids</taxon>
        <taxon>Asterales</taxon>
        <taxon>Asteraceae</taxon>
        <taxon>Asteroideae</taxon>
        <taxon>Heliantheae alliance</taxon>
        <taxon>Eupatorieae</taxon>
        <taxon>Mikania</taxon>
    </lineage>
</organism>
<keyword evidence="3" id="KW-0732">Signal</keyword>